<sequence length="629" mass="68297">MEPTSVTLGGRASGGTATPEARRESPQLSVRAEIALSWRRSAACGIAPDKKAELPYDPDFDSDSRLLKAATPVVERLASSLADTSTSILLADRQARIVRRWVGEKPLYSALDNAYAAPGFAFAEEYAGTNGLGTVLEEARTVAVRGEEHYADFLRHLSCVGVPIHNPVTRAVEGVLDITCLADDYNPLIPALLSESVQHIETRLSHLSSPADVALVEAFTRARRLHRGAILGLNPNMILTNPIASGNLTPQDQAVLWDASTQLARTQRSEVSVDLTHGRYRVRCQSVTTASHDPAGVVVYLDPIRPRHLSTGYRPSATPTGTGCTPPAGRSPQWRRVTTRIQELAQLPDPVAITGEPGTGKLYLAKYLHELSSPARGLRVFNAADPTETAPKDLIIRTNDTLGQGDNVIVRRIEYLPTQAQAQLRALAATSPHPASASTTGRLIVTAQTTTHTHERLEQALASYPHHLWVPPLAQHIEDIADLTSVLLTELAGQPTAHCSLPTLQALMRSPWPGNIAELRDALAAALNASHGQEIQPHHLPTWVLKRAHQRQLSVMEQSERELIIETLASVGNNRTQAARILGIGRATLYRKIRTLGVSTAQELQMGLSDQLIGQSHCQVSRDRRGPAR</sequence>
<keyword evidence="3" id="KW-0805">Transcription regulation</keyword>
<dbReference type="Gene3D" id="1.10.10.60">
    <property type="entry name" value="Homeodomain-like"/>
    <property type="match status" value="1"/>
</dbReference>
<dbReference type="RefSeq" id="WP_110341381.1">
    <property type="nucleotide sequence ID" value="NZ_BAABCM010000021.1"/>
</dbReference>
<dbReference type="SUPFAM" id="SSF52540">
    <property type="entry name" value="P-loop containing nucleoside triphosphate hydrolases"/>
    <property type="match status" value="1"/>
</dbReference>
<dbReference type="InterPro" id="IPR002197">
    <property type="entry name" value="HTH_Fis"/>
</dbReference>
<feature type="compositionally biased region" description="Low complexity" evidence="5">
    <location>
        <begin position="315"/>
        <end position="328"/>
    </location>
</feature>
<evidence type="ECO:0000313" key="8">
    <source>
        <dbReference type="Proteomes" id="UP001501624"/>
    </source>
</evidence>
<dbReference type="InterPro" id="IPR027417">
    <property type="entry name" value="P-loop_NTPase"/>
</dbReference>
<protein>
    <submittedName>
        <fullName evidence="7">Transcriptional regulator MimR</fullName>
    </submittedName>
</protein>
<keyword evidence="1" id="KW-0547">Nucleotide-binding</keyword>
<dbReference type="Gene3D" id="1.10.8.60">
    <property type="match status" value="1"/>
</dbReference>
<dbReference type="PANTHER" id="PTHR32071">
    <property type="entry name" value="TRANSCRIPTIONAL REGULATORY PROTEIN"/>
    <property type="match status" value="1"/>
</dbReference>
<dbReference type="PROSITE" id="PS50045">
    <property type="entry name" value="SIGMA54_INTERACT_4"/>
    <property type="match status" value="1"/>
</dbReference>
<proteinExistence type="predicted"/>
<keyword evidence="8" id="KW-1185">Reference proteome</keyword>
<gene>
    <name evidence="7" type="primary">mimR_2</name>
    <name evidence="7" type="ORF">GCM10022380_84060</name>
</gene>
<evidence type="ECO:0000256" key="1">
    <source>
        <dbReference type="ARBA" id="ARBA00022741"/>
    </source>
</evidence>
<dbReference type="InterPro" id="IPR009057">
    <property type="entry name" value="Homeodomain-like_sf"/>
</dbReference>
<feature type="region of interest" description="Disordered" evidence="5">
    <location>
        <begin position="1"/>
        <end position="27"/>
    </location>
</feature>
<name>A0ABP7JSJ6_9PSEU</name>
<dbReference type="Proteomes" id="UP001501624">
    <property type="component" value="Unassembled WGS sequence"/>
</dbReference>
<comment type="caution">
    <text evidence="7">The sequence shown here is derived from an EMBL/GenBank/DDBJ whole genome shotgun (WGS) entry which is preliminary data.</text>
</comment>
<dbReference type="InterPro" id="IPR029016">
    <property type="entry name" value="GAF-like_dom_sf"/>
</dbReference>
<evidence type="ECO:0000313" key="7">
    <source>
        <dbReference type="EMBL" id="GAA3853338.1"/>
    </source>
</evidence>
<dbReference type="EMBL" id="BAABCM010000021">
    <property type="protein sequence ID" value="GAA3853338.1"/>
    <property type="molecule type" value="Genomic_DNA"/>
</dbReference>
<keyword evidence="2" id="KW-0067">ATP-binding</keyword>
<feature type="region of interest" description="Disordered" evidence="5">
    <location>
        <begin position="310"/>
        <end position="332"/>
    </location>
</feature>
<evidence type="ECO:0000256" key="3">
    <source>
        <dbReference type="ARBA" id="ARBA00023015"/>
    </source>
</evidence>
<dbReference type="Pfam" id="PF02954">
    <property type="entry name" value="HTH_8"/>
    <property type="match status" value="1"/>
</dbReference>
<organism evidence="7 8">
    <name type="scientific">Amycolatopsis tucumanensis</name>
    <dbReference type="NCBI Taxonomy" id="401106"/>
    <lineage>
        <taxon>Bacteria</taxon>
        <taxon>Bacillati</taxon>
        <taxon>Actinomycetota</taxon>
        <taxon>Actinomycetes</taxon>
        <taxon>Pseudonocardiales</taxon>
        <taxon>Pseudonocardiaceae</taxon>
        <taxon>Amycolatopsis</taxon>
    </lineage>
</organism>
<dbReference type="InterPro" id="IPR058031">
    <property type="entry name" value="AAA_lid_NorR"/>
</dbReference>
<dbReference type="Pfam" id="PF14532">
    <property type="entry name" value="Sigma54_activ_2"/>
    <property type="match status" value="1"/>
</dbReference>
<dbReference type="InterPro" id="IPR002078">
    <property type="entry name" value="Sigma_54_int"/>
</dbReference>
<dbReference type="Gene3D" id="3.30.450.40">
    <property type="match status" value="1"/>
</dbReference>
<evidence type="ECO:0000256" key="4">
    <source>
        <dbReference type="ARBA" id="ARBA00023163"/>
    </source>
</evidence>
<dbReference type="Gene3D" id="3.40.50.300">
    <property type="entry name" value="P-loop containing nucleotide triphosphate hydrolases"/>
    <property type="match status" value="1"/>
</dbReference>
<feature type="domain" description="Sigma-54 factor interaction" evidence="6">
    <location>
        <begin position="327"/>
        <end position="528"/>
    </location>
</feature>
<evidence type="ECO:0000259" key="6">
    <source>
        <dbReference type="PROSITE" id="PS50045"/>
    </source>
</evidence>
<evidence type="ECO:0000256" key="5">
    <source>
        <dbReference type="SAM" id="MobiDB-lite"/>
    </source>
</evidence>
<keyword evidence="4" id="KW-0804">Transcription</keyword>
<reference evidence="8" key="1">
    <citation type="journal article" date="2019" name="Int. J. Syst. Evol. Microbiol.">
        <title>The Global Catalogue of Microorganisms (GCM) 10K type strain sequencing project: providing services to taxonomists for standard genome sequencing and annotation.</title>
        <authorList>
            <consortium name="The Broad Institute Genomics Platform"/>
            <consortium name="The Broad Institute Genome Sequencing Center for Infectious Disease"/>
            <person name="Wu L."/>
            <person name="Ma J."/>
        </authorList>
    </citation>
    <scope>NUCLEOTIDE SEQUENCE [LARGE SCALE GENOMIC DNA]</scope>
    <source>
        <strain evidence="8">JCM 17017</strain>
    </source>
</reference>
<dbReference type="SUPFAM" id="SSF55781">
    <property type="entry name" value="GAF domain-like"/>
    <property type="match status" value="1"/>
</dbReference>
<dbReference type="SUPFAM" id="SSF46689">
    <property type="entry name" value="Homeodomain-like"/>
    <property type="match status" value="1"/>
</dbReference>
<dbReference type="Pfam" id="PF25601">
    <property type="entry name" value="AAA_lid_14"/>
    <property type="match status" value="1"/>
</dbReference>
<accession>A0ABP7JSJ6</accession>
<evidence type="ECO:0000256" key="2">
    <source>
        <dbReference type="ARBA" id="ARBA00022840"/>
    </source>
</evidence>
<dbReference type="PRINTS" id="PR01590">
    <property type="entry name" value="HTHFIS"/>
</dbReference>